<dbReference type="InterPro" id="IPR038209">
    <property type="entry name" value="CKK_dom_sf"/>
</dbReference>
<dbReference type="InterPro" id="IPR014797">
    <property type="entry name" value="CKK_CAMSAP"/>
</dbReference>
<dbReference type="FunFam" id="3.10.20.360:FF:000002">
    <property type="entry name" value="Patronin, isoform M"/>
    <property type="match status" value="1"/>
</dbReference>
<dbReference type="Pfam" id="PF11971">
    <property type="entry name" value="CAMSAP_CH"/>
    <property type="match status" value="1"/>
</dbReference>
<feature type="region of interest" description="Disordered" evidence="7">
    <location>
        <begin position="1264"/>
        <end position="1382"/>
    </location>
</feature>
<feature type="compositionally biased region" description="Polar residues" evidence="7">
    <location>
        <begin position="1286"/>
        <end position="1333"/>
    </location>
</feature>
<feature type="compositionally biased region" description="Polar residues" evidence="7">
    <location>
        <begin position="806"/>
        <end position="819"/>
    </location>
</feature>
<accession>A0A8J1TRA0</accession>
<dbReference type="SUPFAM" id="SSF47576">
    <property type="entry name" value="Calponin-homology domain, CH-domain"/>
    <property type="match status" value="1"/>
</dbReference>
<keyword evidence="5" id="KW-0206">Cytoskeleton</keyword>
<dbReference type="GO" id="GO:0036449">
    <property type="term" value="C:microtubule minus-end"/>
    <property type="evidence" value="ECO:0007669"/>
    <property type="project" value="TreeGrafter"/>
</dbReference>
<feature type="region of interest" description="Disordered" evidence="7">
    <location>
        <begin position="361"/>
        <end position="447"/>
    </location>
</feature>
<feature type="region of interest" description="Disordered" evidence="7">
    <location>
        <begin position="1114"/>
        <end position="1167"/>
    </location>
</feature>
<dbReference type="InterPro" id="IPR001715">
    <property type="entry name" value="CH_dom"/>
</dbReference>
<dbReference type="PANTHER" id="PTHR21595:SF0">
    <property type="entry name" value="PATRONIN"/>
    <property type="match status" value="1"/>
</dbReference>
<feature type="compositionally biased region" description="Polar residues" evidence="7">
    <location>
        <begin position="1720"/>
        <end position="1731"/>
    </location>
</feature>
<feature type="compositionally biased region" description="Polar residues" evidence="7">
    <location>
        <begin position="902"/>
        <end position="922"/>
    </location>
</feature>
<feature type="compositionally biased region" description="Polar residues" evidence="7">
    <location>
        <begin position="742"/>
        <end position="757"/>
    </location>
</feature>
<feature type="compositionally biased region" description="Polar residues" evidence="7">
    <location>
        <begin position="694"/>
        <end position="704"/>
    </location>
</feature>
<feature type="compositionally biased region" description="Polar residues" evidence="7">
    <location>
        <begin position="1341"/>
        <end position="1362"/>
    </location>
</feature>
<reference evidence="8" key="1">
    <citation type="submission" date="2022-03" db="EMBL/GenBank/DDBJ databases">
        <authorList>
            <person name="Martin C."/>
        </authorList>
    </citation>
    <scope>NUCLEOTIDE SEQUENCE</scope>
</reference>
<feature type="compositionally biased region" description="Low complexity" evidence="7">
    <location>
        <begin position="971"/>
        <end position="986"/>
    </location>
</feature>
<feature type="compositionally biased region" description="Basic and acidic residues" evidence="7">
    <location>
        <begin position="953"/>
        <end position="967"/>
    </location>
</feature>
<comment type="domain">
    <text evidence="6">The CKK domain binds microtubules.</text>
</comment>
<evidence type="ECO:0000256" key="6">
    <source>
        <dbReference type="PROSITE-ProRule" id="PRU00841"/>
    </source>
</evidence>
<dbReference type="InterPro" id="IPR031372">
    <property type="entry name" value="CAMSAP_CC1"/>
</dbReference>
<feature type="compositionally biased region" description="Polar residues" evidence="7">
    <location>
        <begin position="1804"/>
        <end position="1819"/>
    </location>
</feature>
<proteinExistence type="inferred from homology"/>
<feature type="compositionally biased region" description="Low complexity" evidence="7">
    <location>
        <begin position="1031"/>
        <end position="1045"/>
    </location>
</feature>
<feature type="compositionally biased region" description="Polar residues" evidence="7">
    <location>
        <begin position="786"/>
        <end position="796"/>
    </location>
</feature>
<feature type="compositionally biased region" description="Polar residues" evidence="7">
    <location>
        <begin position="993"/>
        <end position="1002"/>
    </location>
</feature>
<feature type="region of interest" description="Disordered" evidence="7">
    <location>
        <begin position="1635"/>
        <end position="1822"/>
    </location>
</feature>
<dbReference type="SUPFAM" id="SSF50346">
    <property type="entry name" value="PRC-barrel domain"/>
    <property type="match status" value="1"/>
</dbReference>
<evidence type="ECO:0000313" key="8">
    <source>
        <dbReference type="EMBL" id="CAH1776106.1"/>
    </source>
</evidence>
<keyword evidence="9" id="KW-1185">Reference proteome</keyword>
<feature type="region of interest" description="Disordered" evidence="7">
    <location>
        <begin position="1396"/>
        <end position="1562"/>
    </location>
</feature>
<dbReference type="Gene3D" id="3.10.20.360">
    <property type="entry name" value="CKK domain"/>
    <property type="match status" value="1"/>
</dbReference>
<dbReference type="GO" id="GO:0030507">
    <property type="term" value="F:spectrin binding"/>
    <property type="evidence" value="ECO:0007669"/>
    <property type="project" value="InterPro"/>
</dbReference>
<dbReference type="Pfam" id="PF08683">
    <property type="entry name" value="CAMSAP_CKK"/>
    <property type="match status" value="1"/>
</dbReference>
<keyword evidence="4" id="KW-0175">Coiled coil</keyword>
<feature type="region of interest" description="Disordered" evidence="7">
    <location>
        <begin position="465"/>
        <end position="605"/>
    </location>
</feature>
<name>A0A8J1TRA0_OWEFU</name>
<dbReference type="PANTHER" id="PTHR21595">
    <property type="entry name" value="PATRONIN"/>
    <property type="match status" value="1"/>
</dbReference>
<feature type="compositionally biased region" description="Polar residues" evidence="7">
    <location>
        <begin position="1117"/>
        <end position="1142"/>
    </location>
</feature>
<keyword evidence="3 6" id="KW-0493">Microtubule</keyword>
<evidence type="ECO:0000256" key="7">
    <source>
        <dbReference type="SAM" id="MobiDB-lite"/>
    </source>
</evidence>
<feature type="compositionally biased region" description="Polar residues" evidence="7">
    <location>
        <begin position="940"/>
        <end position="952"/>
    </location>
</feature>
<dbReference type="InterPro" id="IPR022613">
    <property type="entry name" value="CH_CAMSAP_2"/>
</dbReference>
<feature type="compositionally biased region" description="Polar residues" evidence="7">
    <location>
        <begin position="507"/>
        <end position="519"/>
    </location>
</feature>
<dbReference type="GO" id="GO:0007026">
    <property type="term" value="P:negative regulation of microtubule depolymerization"/>
    <property type="evidence" value="ECO:0007669"/>
    <property type="project" value="TreeGrafter"/>
</dbReference>
<feature type="compositionally biased region" description="Basic and acidic residues" evidence="7">
    <location>
        <begin position="531"/>
        <end position="550"/>
    </location>
</feature>
<feature type="region of interest" description="Disordered" evidence="7">
    <location>
        <begin position="663"/>
        <end position="856"/>
    </location>
</feature>
<feature type="compositionally biased region" description="Polar residues" evidence="7">
    <location>
        <begin position="406"/>
        <end position="419"/>
    </location>
</feature>
<feature type="compositionally biased region" description="Polar residues" evidence="7">
    <location>
        <begin position="667"/>
        <end position="686"/>
    </location>
</feature>
<feature type="region of interest" description="Disordered" evidence="7">
    <location>
        <begin position="1863"/>
        <end position="1886"/>
    </location>
</feature>
<evidence type="ECO:0000313" key="9">
    <source>
        <dbReference type="Proteomes" id="UP000749559"/>
    </source>
</evidence>
<feature type="region of interest" description="Disordered" evidence="7">
    <location>
        <begin position="871"/>
        <end position="1062"/>
    </location>
</feature>
<evidence type="ECO:0000256" key="2">
    <source>
        <dbReference type="ARBA" id="ARBA00022490"/>
    </source>
</evidence>
<dbReference type="InterPro" id="IPR036872">
    <property type="entry name" value="CH_dom_sf"/>
</dbReference>
<comment type="caution">
    <text evidence="8">The sequence shown here is derived from an EMBL/GenBank/DDBJ whole genome shotgun (WGS) entry which is preliminary data.</text>
</comment>
<comment type="subcellular location">
    <subcellularLocation>
        <location evidence="1">Cytoplasm</location>
        <location evidence="1">Cytoskeleton</location>
    </subcellularLocation>
</comment>
<dbReference type="Pfam" id="PF25532">
    <property type="entry name" value="CH_CAMSAP2_N"/>
    <property type="match status" value="1"/>
</dbReference>
<dbReference type="PROSITE" id="PS50021">
    <property type="entry name" value="CH"/>
    <property type="match status" value="1"/>
</dbReference>
<dbReference type="GO" id="GO:0031175">
    <property type="term" value="P:neuron projection development"/>
    <property type="evidence" value="ECO:0007669"/>
    <property type="project" value="InterPro"/>
</dbReference>
<evidence type="ECO:0000256" key="1">
    <source>
        <dbReference type="ARBA" id="ARBA00004245"/>
    </source>
</evidence>
<keyword evidence="2" id="KW-0963">Cytoplasm</keyword>
<sequence length="2025" mass="223576">MMDSADNNLNDVPEITPLNEYNPENSRLRASISWILQKAYGSNIPTDLDTPLIEVQGSTQLSEGAQNKLASGEVYCKACSKLFKSSNAQQWQAGYWSVFQALSKRGIYVEDGDTPVTETTLIERLPFNLSGHLALIEALMTAYVTDIISIERVVQCVRKFSTVNASSELPYDSEDALLFWVNKCCSTVQHKLDKVQQSKQQHLIQQQTTQKVRVQKKLLTPRELPSIPTMEDLLKDISDGCCLAALLHFYCPSSIDLNDICLKSVIGIADSIYNLQLVKTFCQRHLTSVGSTLRFEDFLYSPSVMKPCVLALLCDIFDSLEIHKASCVEDVTKYMETNPSSEASKGKPPIQFPAISEATKRSFQQSPVTEGGDLRSALSGSNPDLSPSASRQPLLPKRFQQHRSSLHGTETTESQSGRSASLDASGIARGSVTAWEETKGSKESGGAESLLTNVSLDSELDQSFTTDQSIDLSDLETPRSTTKDSQHSTPGSHLTDPAHPDYIKLESVTSNRSDSTSQPPREPLFPAKLKPAKEKQQLHNKEVESGEKQPKRSPSSPVKPYNPLPKPTNGSSSEGSTPDEAYSTPSVEYVPMNFPQTRPTATKPVEPARNFEAFYVDPSASLQRSLPDSSSTMSGVATPIAKSFTVDDSINDRVSAQARGIPVVESVNESSNFTPQAESGSSLTTHMRQHSKESTGSGNRSSGEYSDPELQKIHRDTRDREVRADSVETNRPHSLNVPKPIQVNSSQSSDAPSTSFAQMKKNRDNTQTAGISHPAFRQSGKENNRTIETNAKVSDNNDNDKAKPEGTQNSVGKSTTGGKRTTFAALPNQTTWQESATKSTTDKNTTSENGDTIQPLASELLSIKMMLEEKRRQIESEKHKMEAQWSKQRQRLGKTAFLQVVSKGSANTKPAQAGNIQVGQVQEQRDSNRSTPPPTQPTTSKPFSRQDIQQTIDHVKQKWFNEDESKLKTVPQSKPQQPSQSHSSPPVSRKITPPQSRDVQNVSGQTQRQSPPPRQGSPTQRQASPTQRQASPIQRQGSPSQRQSPKSVKQGDSDLEQYSSSLDNLNTSLSELQGEIMRLSLQQEQIKSLASETAPKKKTVPALGVTTAKEESFFMHPTQTSTPPVQSSFKQTYTVSSSQPQMAESAPPRSQPQYEPPSQQPVDQSQGRIQQVYEPQPHPQFIPPSTGYTQQQQPVYMQGQPGMGYNQPNHYPHPQAQVHQYAPGVTPPRPGYMLEQQQYIANHGQYPPNQGAYMGQYQPPMYQQTVPPQHMNQYPQGGYMQQPQGVMSSHPQGIMSSQPQVSAGMQYPTQPHLSQTYTTSSQPPLSPGVQQNGMEFKPDPSLSQTYNTQPSPGQVPMSQASPTPTPVDPPTEYQPPDYTDRNKRYSKAENQMMNEQSRLNGVSSPSTTYLPSPTVAPQASYTSPPASPRSPQTHISPIMQTPPTSPRDQIGHISPRDQTGHTSPRDQLGPISPRAQIGPDPIAEYLSPRKESEPEIEDFTEPPNPNDEPAGFFINFANDSPRRPKPKPKLGNNRSAKKEKDNNTPIKSNGPSATISSPVINNEDINVTPEKNILRTQNENVLQTPQSGNESINKPADISISPVGFTLGTEVLSPTSEDSIARRKEQMILNQLKRREQQVEKRAEREAKLEKKREQERLKQEAAEQKKLEDKMRRDQIFAEYQKKKEEREIAEEESKMGVRKAKPKPKSAKGVKSVKQEDVMSTSSHSQSSLEDGYGGRGTSPGKTTGRVTPNFGGRLAPSQGGRLTPSPGRLTPSPGRLTPSSSGYTLRTSSSRSSLVDKTSAARRTNPTRRNLPQSKFHSMYDLRGSGDVMSYKISDVPDGGSRNGLQYGGLTHRRAASPDRLMGREGSDHGSYNSNQEYSGPKLFKKPSMKSNRHIIMNAISYCCLAGTVNNDVKNKVLDELEHSEANHFVILFRDAGMQYRAVYTYNPEPELVIKLIGNGPKQITGEMLEKFYKYNSGAKRFTEVLSTRHLSVSMDAVTIHGHLWQSKKPTSARKPPGGTYR</sequence>
<feature type="compositionally biased region" description="Pro residues" evidence="7">
    <location>
        <begin position="1363"/>
        <end position="1373"/>
    </location>
</feature>
<feature type="compositionally biased region" description="Basic and acidic residues" evidence="7">
    <location>
        <begin position="1635"/>
        <end position="1697"/>
    </location>
</feature>
<feature type="compositionally biased region" description="Polar residues" evidence="7">
    <location>
        <begin position="1415"/>
        <end position="1442"/>
    </location>
</feature>
<dbReference type="Proteomes" id="UP000749559">
    <property type="component" value="Unassembled WGS sequence"/>
</dbReference>
<dbReference type="GO" id="GO:0051011">
    <property type="term" value="F:microtubule minus-end binding"/>
    <property type="evidence" value="ECO:0007669"/>
    <property type="project" value="TreeGrafter"/>
</dbReference>
<dbReference type="InterPro" id="IPR032940">
    <property type="entry name" value="CAMSAP"/>
</dbReference>
<dbReference type="EMBL" id="CAIIXF020000001">
    <property type="protein sequence ID" value="CAH1776106.1"/>
    <property type="molecule type" value="Genomic_DNA"/>
</dbReference>
<feature type="compositionally biased region" description="Basic and acidic residues" evidence="7">
    <location>
        <begin position="871"/>
        <end position="882"/>
    </location>
</feature>
<evidence type="ECO:0000256" key="4">
    <source>
        <dbReference type="ARBA" id="ARBA00023054"/>
    </source>
</evidence>
<feature type="compositionally biased region" description="Polar residues" evidence="7">
    <location>
        <begin position="827"/>
        <end position="852"/>
    </location>
</feature>
<protein>
    <submittedName>
        <fullName evidence="8">Uncharacterized protein</fullName>
    </submittedName>
</protein>
<dbReference type="GO" id="GO:0031122">
    <property type="term" value="P:cytoplasmic microtubule organization"/>
    <property type="evidence" value="ECO:0007669"/>
    <property type="project" value="TreeGrafter"/>
</dbReference>
<feature type="compositionally biased region" description="Basic and acidic residues" evidence="7">
    <location>
        <begin position="709"/>
        <end position="731"/>
    </location>
</feature>
<feature type="compositionally biased region" description="Polar residues" evidence="7">
    <location>
        <begin position="1543"/>
        <end position="1562"/>
    </location>
</feature>
<dbReference type="SMART" id="SM01051">
    <property type="entry name" value="CAMSAP_CKK"/>
    <property type="match status" value="1"/>
</dbReference>
<feature type="compositionally biased region" description="Polar residues" evidence="7">
    <location>
        <begin position="378"/>
        <end position="391"/>
    </location>
</feature>
<organism evidence="8 9">
    <name type="scientific">Owenia fusiformis</name>
    <name type="common">Polychaete worm</name>
    <dbReference type="NCBI Taxonomy" id="6347"/>
    <lineage>
        <taxon>Eukaryota</taxon>
        <taxon>Metazoa</taxon>
        <taxon>Spiralia</taxon>
        <taxon>Lophotrochozoa</taxon>
        <taxon>Annelida</taxon>
        <taxon>Polychaeta</taxon>
        <taxon>Sedentaria</taxon>
        <taxon>Canalipalpata</taxon>
        <taxon>Sabellida</taxon>
        <taxon>Oweniida</taxon>
        <taxon>Oweniidae</taxon>
        <taxon>Owenia</taxon>
    </lineage>
</organism>
<feature type="compositionally biased region" description="Low complexity" evidence="7">
    <location>
        <begin position="1782"/>
        <end position="1796"/>
    </location>
</feature>
<dbReference type="OrthoDB" id="2125658at2759"/>
<comment type="similarity">
    <text evidence="6">Belongs to the CAMSAP1 family.</text>
</comment>
<dbReference type="Pfam" id="PF17095">
    <property type="entry name" value="CAMSAP_CC1"/>
    <property type="match status" value="1"/>
</dbReference>
<gene>
    <name evidence="8" type="ORF">OFUS_LOCUS3319</name>
</gene>
<evidence type="ECO:0000256" key="3">
    <source>
        <dbReference type="ARBA" id="ARBA00022701"/>
    </source>
</evidence>
<evidence type="ECO:0000256" key="5">
    <source>
        <dbReference type="ARBA" id="ARBA00023212"/>
    </source>
</evidence>
<feature type="compositionally biased region" description="Basic residues" evidence="7">
    <location>
        <begin position="1698"/>
        <end position="1710"/>
    </location>
</feature>
<dbReference type="PROSITE" id="PS51508">
    <property type="entry name" value="CKK"/>
    <property type="match status" value="1"/>
</dbReference>
<dbReference type="InterPro" id="IPR058042">
    <property type="entry name" value="CAMSAP_N"/>
</dbReference>
<dbReference type="GO" id="GO:0005516">
    <property type="term" value="F:calmodulin binding"/>
    <property type="evidence" value="ECO:0007669"/>
    <property type="project" value="InterPro"/>
</dbReference>
<feature type="compositionally biased region" description="Low complexity" evidence="7">
    <location>
        <begin position="1273"/>
        <end position="1285"/>
    </location>
</feature>
<feature type="compositionally biased region" description="Low complexity" evidence="7">
    <location>
        <begin position="1403"/>
        <end position="1413"/>
    </location>
</feature>
<dbReference type="InterPro" id="IPR011033">
    <property type="entry name" value="PRC_barrel-like_sf"/>
</dbReference>